<feature type="transmembrane region" description="Helical" evidence="1">
    <location>
        <begin position="190"/>
        <end position="222"/>
    </location>
</feature>
<feature type="transmembrane region" description="Helical" evidence="1">
    <location>
        <begin position="68"/>
        <end position="90"/>
    </location>
</feature>
<dbReference type="AlphaFoldDB" id="A0AAE4B587"/>
<protein>
    <submittedName>
        <fullName evidence="2">DUF2182 domain-containing protein</fullName>
    </submittedName>
</protein>
<keyword evidence="1" id="KW-1133">Transmembrane helix</keyword>
<feature type="transmembrane region" description="Helical" evidence="1">
    <location>
        <begin position="102"/>
        <end position="123"/>
    </location>
</feature>
<name>A0AAE4B587_9RHOB</name>
<reference evidence="2" key="1">
    <citation type="submission" date="2022-07" db="EMBL/GenBank/DDBJ databases">
        <authorList>
            <person name="Otstavnykh N."/>
            <person name="Isaeva M."/>
            <person name="Bystritskaya E."/>
        </authorList>
    </citation>
    <scope>NUCLEOTIDE SEQUENCE</scope>
    <source>
        <strain evidence="2">KCTC 52189</strain>
    </source>
</reference>
<keyword evidence="3" id="KW-1185">Reference proteome</keyword>
<organism evidence="2 3">
    <name type="scientific">Marimonas arenosa</name>
    <dbReference type="NCBI Taxonomy" id="1795305"/>
    <lineage>
        <taxon>Bacteria</taxon>
        <taxon>Pseudomonadati</taxon>
        <taxon>Pseudomonadota</taxon>
        <taxon>Alphaproteobacteria</taxon>
        <taxon>Rhodobacterales</taxon>
        <taxon>Paracoccaceae</taxon>
        <taxon>Marimonas</taxon>
    </lineage>
</organism>
<accession>A0AAE4B587</accession>
<dbReference type="Pfam" id="PF09948">
    <property type="entry name" value="PpoB2"/>
    <property type="match status" value="1"/>
</dbReference>
<evidence type="ECO:0000313" key="3">
    <source>
        <dbReference type="Proteomes" id="UP001226762"/>
    </source>
</evidence>
<keyword evidence="1" id="KW-0812">Transmembrane</keyword>
<evidence type="ECO:0000256" key="1">
    <source>
        <dbReference type="SAM" id="Phobius"/>
    </source>
</evidence>
<reference evidence="2" key="2">
    <citation type="submission" date="2023-02" db="EMBL/GenBank/DDBJ databases">
        <title>'Rhodoalgimonas zhirmunskyi' gen. nov., isolated from a red alga.</title>
        <authorList>
            <person name="Nedashkovskaya O.I."/>
            <person name="Otstavnykh N.Y."/>
            <person name="Bystritskaya E.P."/>
            <person name="Balabanova L.A."/>
            <person name="Isaeva M.P."/>
        </authorList>
    </citation>
    <scope>NUCLEOTIDE SEQUENCE</scope>
    <source>
        <strain evidence="2">KCTC 52189</strain>
    </source>
</reference>
<gene>
    <name evidence="2" type="ORF">NO357_03685</name>
</gene>
<feature type="transmembrane region" description="Helical" evidence="1">
    <location>
        <begin position="135"/>
        <end position="157"/>
    </location>
</feature>
<feature type="transmembrane region" description="Helical" evidence="1">
    <location>
        <begin position="234"/>
        <end position="254"/>
    </location>
</feature>
<dbReference type="Proteomes" id="UP001226762">
    <property type="component" value="Unassembled WGS sequence"/>
</dbReference>
<dbReference type="EMBL" id="JANHAX010000001">
    <property type="protein sequence ID" value="MDQ2089001.1"/>
    <property type="molecule type" value="Genomic_DNA"/>
</dbReference>
<evidence type="ECO:0000313" key="2">
    <source>
        <dbReference type="EMBL" id="MDQ2089001.1"/>
    </source>
</evidence>
<keyword evidence="1" id="KW-0472">Membrane</keyword>
<sequence length="255" mass="27402">MSALVQRIGSMRGVHWLALFAVILAAWGALYAMALPDDLRAASRFYGSEFWTELCTVTPDAAGFARIALMWTLMSAAMMAPTALPAFATYDDLSRAAPGARFSYLVGGYMAVWLGFSVIAAGVQMGLFRAGLVSVFGDSLSLTLSAGLLALAGLYQFSPLKEACLSKCRMPLMFFMEHWDEGPWRNGLRLGLVCLGCCWALMLLAFVGGVMNIAFMGLAMLLMALEKLPDIGRWLTKPLGVVLLAAAGVMAITAF</sequence>
<feature type="transmembrane region" description="Helical" evidence="1">
    <location>
        <begin position="14"/>
        <end position="34"/>
    </location>
</feature>
<dbReference type="InterPro" id="IPR018688">
    <property type="entry name" value="PpoB2-like"/>
</dbReference>
<proteinExistence type="predicted"/>
<comment type="caution">
    <text evidence="2">The sequence shown here is derived from an EMBL/GenBank/DDBJ whole genome shotgun (WGS) entry which is preliminary data.</text>
</comment>